<dbReference type="SMART" id="SM00741">
    <property type="entry name" value="SapB"/>
    <property type="match status" value="1"/>
</dbReference>
<dbReference type="AlphaFoldDB" id="A0A260Z2R5"/>
<evidence type="ECO:0000313" key="5">
    <source>
        <dbReference type="EMBL" id="OZF79951.1"/>
    </source>
</evidence>
<evidence type="ECO:0000313" key="4">
    <source>
        <dbReference type="EMBL" id="KAF1770887.1"/>
    </source>
</evidence>
<reference evidence="4 7" key="3">
    <citation type="submission" date="2019-12" db="EMBL/GenBank/DDBJ databases">
        <title>Chromosome-level assembly of the Caenorhabditis remanei genome.</title>
        <authorList>
            <person name="Teterina A.A."/>
            <person name="Willis J.H."/>
            <person name="Phillips P.C."/>
        </authorList>
    </citation>
    <scope>NUCLEOTIDE SEQUENCE [LARGE SCALE GENOMIC DNA]</scope>
    <source>
        <strain evidence="4 7">PX506</strain>
        <tissue evidence="4">Whole organism</tissue>
    </source>
</reference>
<comment type="caution">
    <text evidence="5">The sequence shown here is derived from an EMBL/GenBank/DDBJ whole genome shotgun (WGS) entry which is preliminary data.</text>
</comment>
<dbReference type="EMBL" id="NMWX01000415">
    <property type="protein sequence ID" value="OZF79951.1"/>
    <property type="molecule type" value="Genomic_DNA"/>
</dbReference>
<keyword evidence="1" id="KW-1015">Disulfide bond</keyword>
<evidence type="ECO:0000313" key="7">
    <source>
        <dbReference type="Proteomes" id="UP000483820"/>
    </source>
</evidence>
<dbReference type="InterPro" id="IPR011001">
    <property type="entry name" value="Saposin-like"/>
</dbReference>
<feature type="non-terminal residue" evidence="5">
    <location>
        <position position="1"/>
    </location>
</feature>
<dbReference type="InterPro" id="IPR008138">
    <property type="entry name" value="SapB_2"/>
</dbReference>
<dbReference type="Proteomes" id="UP000216624">
    <property type="component" value="Unassembled WGS sequence"/>
</dbReference>
<dbReference type="InterPro" id="IPR008139">
    <property type="entry name" value="SaposinB_dom"/>
</dbReference>
<name>A0A260Z2R5_CAERE</name>
<evidence type="ECO:0000313" key="6">
    <source>
        <dbReference type="Proteomes" id="UP000216624"/>
    </source>
</evidence>
<proteinExistence type="predicted"/>
<evidence type="ECO:0000256" key="2">
    <source>
        <dbReference type="SAM" id="SignalP"/>
    </source>
</evidence>
<dbReference type="SUPFAM" id="SSF47862">
    <property type="entry name" value="Saposin"/>
    <property type="match status" value="1"/>
</dbReference>
<reference evidence="5" key="2">
    <citation type="submission" date="2017-08" db="EMBL/GenBank/DDBJ databases">
        <authorList>
            <person name="de Groot N.N."/>
        </authorList>
    </citation>
    <scope>NUCLEOTIDE SEQUENCE [LARGE SCALE GENOMIC DNA]</scope>
    <source>
        <strain evidence="5">PX439</strain>
    </source>
</reference>
<gene>
    <name evidence="5" type="ORF">FL82_17842</name>
    <name evidence="4" type="ORF">GCK72_002711</name>
</gene>
<reference evidence="6" key="1">
    <citation type="submission" date="2017-08" db="EMBL/GenBank/DDBJ databases">
        <authorList>
            <person name="Fierst J.L."/>
        </authorList>
    </citation>
    <scope>NUCLEOTIDE SEQUENCE [LARGE SCALE GENOMIC DNA]</scope>
    <source>
        <strain evidence="6">PX439</strain>
    </source>
</reference>
<dbReference type="EMBL" id="WUAV01000001">
    <property type="protein sequence ID" value="KAF1770887.1"/>
    <property type="molecule type" value="Genomic_DNA"/>
</dbReference>
<feature type="chain" id="PRO_5044571662" description="Saposin B-type domain-containing protein" evidence="2">
    <location>
        <begin position="24"/>
        <end position="120"/>
    </location>
</feature>
<keyword evidence="2" id="KW-0732">Signal</keyword>
<keyword evidence="6" id="KW-1185">Reference proteome</keyword>
<evidence type="ECO:0000256" key="1">
    <source>
        <dbReference type="ARBA" id="ARBA00023157"/>
    </source>
</evidence>
<organism evidence="5 6">
    <name type="scientific">Caenorhabditis remanei</name>
    <name type="common">Caenorhabditis vulgaris</name>
    <dbReference type="NCBI Taxonomy" id="31234"/>
    <lineage>
        <taxon>Eukaryota</taxon>
        <taxon>Metazoa</taxon>
        <taxon>Ecdysozoa</taxon>
        <taxon>Nematoda</taxon>
        <taxon>Chromadorea</taxon>
        <taxon>Rhabditida</taxon>
        <taxon>Rhabditina</taxon>
        <taxon>Rhabditomorpha</taxon>
        <taxon>Rhabditoidea</taxon>
        <taxon>Rhabditidae</taxon>
        <taxon>Peloderinae</taxon>
        <taxon>Caenorhabditis</taxon>
    </lineage>
</organism>
<sequence>MKPINRFILALSFILFVISAVESSKKLHTETSKPLCGLCVNIVKQLDQVLEHGGDIEAAVDKFCKEDVPSFMVDMCEKVIEKNLEYIIEKLKDHEEADKICTDIFLCRTPKQYYFLETEK</sequence>
<dbReference type="PROSITE" id="PS50015">
    <property type="entry name" value="SAP_B"/>
    <property type="match status" value="1"/>
</dbReference>
<protein>
    <recommendedName>
        <fullName evidence="3">Saposin B-type domain-containing protein</fullName>
    </recommendedName>
</protein>
<dbReference type="Gene3D" id="1.10.225.10">
    <property type="entry name" value="Saposin-like"/>
    <property type="match status" value="1"/>
</dbReference>
<feature type="signal peptide" evidence="2">
    <location>
        <begin position="1"/>
        <end position="23"/>
    </location>
</feature>
<accession>A0A260Z2R5</accession>
<feature type="domain" description="Saposin B-type" evidence="3">
    <location>
        <begin position="32"/>
        <end position="111"/>
    </location>
</feature>
<dbReference type="Pfam" id="PF03489">
    <property type="entry name" value="SapB_2"/>
    <property type="match status" value="1"/>
</dbReference>
<dbReference type="Proteomes" id="UP000483820">
    <property type="component" value="Chromosome I"/>
</dbReference>
<evidence type="ECO:0000259" key="3">
    <source>
        <dbReference type="PROSITE" id="PS50015"/>
    </source>
</evidence>